<feature type="compositionally biased region" description="Basic and acidic residues" evidence="1">
    <location>
        <begin position="1"/>
        <end position="16"/>
    </location>
</feature>
<gene>
    <name evidence="2" type="ORF">KCU98_g23418</name>
</gene>
<keyword evidence="3" id="KW-1185">Reference proteome</keyword>
<accession>A0A9P8EYW3</accession>
<feature type="non-terminal residue" evidence="2">
    <location>
        <position position="1"/>
    </location>
</feature>
<reference evidence="2" key="1">
    <citation type="journal article" date="2021" name="J Fungi (Basel)">
        <title>Virulence traits and population genomics of the black yeast Aureobasidium melanogenum.</title>
        <authorList>
            <person name="Cernosa A."/>
            <person name="Sun X."/>
            <person name="Gostincar C."/>
            <person name="Fang C."/>
            <person name="Gunde-Cimerman N."/>
            <person name="Song Z."/>
        </authorList>
    </citation>
    <scope>NUCLEOTIDE SEQUENCE</scope>
    <source>
        <strain evidence="2">EXF-9298</strain>
    </source>
</reference>
<dbReference type="AlphaFoldDB" id="A0A9P8EYW3"/>
<evidence type="ECO:0000313" key="3">
    <source>
        <dbReference type="Proteomes" id="UP000729357"/>
    </source>
</evidence>
<dbReference type="Proteomes" id="UP000729357">
    <property type="component" value="Unassembled WGS sequence"/>
</dbReference>
<feature type="compositionally biased region" description="Polar residues" evidence="1">
    <location>
        <begin position="54"/>
        <end position="64"/>
    </location>
</feature>
<organism evidence="2 3">
    <name type="scientific">Aureobasidium melanogenum</name>
    <name type="common">Aureobasidium pullulans var. melanogenum</name>
    <dbReference type="NCBI Taxonomy" id="46634"/>
    <lineage>
        <taxon>Eukaryota</taxon>
        <taxon>Fungi</taxon>
        <taxon>Dikarya</taxon>
        <taxon>Ascomycota</taxon>
        <taxon>Pezizomycotina</taxon>
        <taxon>Dothideomycetes</taxon>
        <taxon>Dothideomycetidae</taxon>
        <taxon>Dothideales</taxon>
        <taxon>Saccotheciaceae</taxon>
        <taxon>Aureobasidium</taxon>
    </lineage>
</organism>
<proteinExistence type="predicted"/>
<feature type="compositionally biased region" description="Basic and acidic residues" evidence="1">
    <location>
        <begin position="72"/>
        <end position="94"/>
    </location>
</feature>
<evidence type="ECO:0000313" key="2">
    <source>
        <dbReference type="EMBL" id="KAG9913044.1"/>
    </source>
</evidence>
<evidence type="ECO:0000256" key="1">
    <source>
        <dbReference type="SAM" id="MobiDB-lite"/>
    </source>
</evidence>
<name>A0A9P8EYW3_AURME</name>
<protein>
    <submittedName>
        <fullName evidence="2">Uncharacterized protein</fullName>
    </submittedName>
</protein>
<reference evidence="2" key="2">
    <citation type="submission" date="2021-08" db="EMBL/GenBank/DDBJ databases">
        <authorList>
            <person name="Gostincar C."/>
            <person name="Sun X."/>
            <person name="Song Z."/>
            <person name="Gunde-Cimerman N."/>
        </authorList>
    </citation>
    <scope>NUCLEOTIDE SEQUENCE</scope>
    <source>
        <strain evidence="2">EXF-9298</strain>
    </source>
</reference>
<sequence>MNTDNEKKRAPLHTEYDDPSGEVTAELSGPAGAVGKRKKSSDATAGAPQPDQHALQSLSNNQGATPGASKKAKTETGDEKDERQKIHEEKDRAKTFKKNHPGVTGIPDRMDKALFKQLTKKH</sequence>
<feature type="region of interest" description="Disordered" evidence="1">
    <location>
        <begin position="1"/>
        <end position="108"/>
    </location>
</feature>
<dbReference type="EMBL" id="JAHFXS010010143">
    <property type="protein sequence ID" value="KAG9913044.1"/>
    <property type="molecule type" value="Genomic_DNA"/>
</dbReference>
<comment type="caution">
    <text evidence="2">The sequence shown here is derived from an EMBL/GenBank/DDBJ whole genome shotgun (WGS) entry which is preliminary data.</text>
</comment>